<name>A0A7J0C698_9ACTN</name>
<dbReference type="InterPro" id="IPR054190">
    <property type="entry name" value="DUF6895"/>
</dbReference>
<evidence type="ECO:0000313" key="3">
    <source>
        <dbReference type="EMBL" id="NYE41687.1"/>
    </source>
</evidence>
<evidence type="ECO:0000259" key="1">
    <source>
        <dbReference type="Pfam" id="PF21836"/>
    </source>
</evidence>
<reference evidence="3 5" key="2">
    <citation type="submission" date="2020-07" db="EMBL/GenBank/DDBJ databases">
        <title>Sequencing the genomes of 1000 actinobacteria strains.</title>
        <authorList>
            <person name="Klenk H.-P."/>
        </authorList>
    </citation>
    <scope>NUCLEOTIDE SEQUENCE [LARGE SCALE GENOMIC DNA]</scope>
    <source>
        <strain evidence="3 5">DSM 41455</strain>
    </source>
</reference>
<keyword evidence="4" id="KW-1185">Reference proteome</keyword>
<dbReference type="EMBL" id="JACCCF010000001">
    <property type="protein sequence ID" value="NYE41687.1"/>
    <property type="molecule type" value="Genomic_DNA"/>
</dbReference>
<dbReference type="Proteomes" id="UP000498980">
    <property type="component" value="Unassembled WGS sequence"/>
</dbReference>
<comment type="caution">
    <text evidence="2">The sequence shown here is derived from an EMBL/GenBank/DDBJ whole genome shotgun (WGS) entry which is preliminary data.</text>
</comment>
<evidence type="ECO:0000313" key="5">
    <source>
        <dbReference type="Proteomes" id="UP000530403"/>
    </source>
</evidence>
<protein>
    <recommendedName>
        <fullName evidence="1">DUF6895 domain-containing protein</fullName>
    </recommendedName>
</protein>
<dbReference type="Proteomes" id="UP000530403">
    <property type="component" value="Unassembled WGS sequence"/>
</dbReference>
<reference evidence="2 4" key="1">
    <citation type="submission" date="2020-05" db="EMBL/GenBank/DDBJ databases">
        <title>Whole genome shotgun sequence of Streptomyces fulvorobeus NBRC 15897.</title>
        <authorList>
            <person name="Komaki H."/>
            <person name="Tamura T."/>
        </authorList>
    </citation>
    <scope>NUCLEOTIDE SEQUENCE [LARGE SCALE GENOMIC DNA]</scope>
    <source>
        <strain evidence="2 4">NBRC 15897</strain>
    </source>
</reference>
<dbReference type="AlphaFoldDB" id="A0A7J0C698"/>
<dbReference type="Pfam" id="PF21836">
    <property type="entry name" value="DUF6895"/>
    <property type="match status" value="1"/>
</dbReference>
<proteinExistence type="predicted"/>
<sequence>MKASTTQTAHQVSARALSWLHTHRERGGLPADTTADLGDPNSVYKPLGEAALAASLVLRESVAGTTELRTARELLDFCWQQFGDGDMLYERLLRHSMMTDPLETYAPFARVGFRHEPLERLLTHTASLRSVRSAEVLPNRRLAIANAARVIGLDQGDRAYDWPALARATWLGGTPEPWLIDWMTGYCLTHTVFHLTDWGGRPAGLPEDLTAYVRAWLPVWIDIWAEIQQWDLVAELMIVGCCLQEPYCEAADWERLAAVQHADGLLPRDGDPVADDPDRRFSDHQHTAVVAAVAGTLAVSRTLGRAAEAR</sequence>
<feature type="domain" description="DUF6895" evidence="1">
    <location>
        <begin position="14"/>
        <end position="295"/>
    </location>
</feature>
<gene>
    <name evidence="3" type="ORF">HEB29_002698</name>
    <name evidence="2" type="ORF">Sfulv_28660</name>
</gene>
<dbReference type="RefSeq" id="WP_173313941.1">
    <property type="nucleotide sequence ID" value="NZ_BAAAUE010000014.1"/>
</dbReference>
<accession>A0A7J0C698</accession>
<organism evidence="2 4">
    <name type="scientific">Streptomyces fulvorobeus</name>
    <dbReference type="NCBI Taxonomy" id="284028"/>
    <lineage>
        <taxon>Bacteria</taxon>
        <taxon>Bacillati</taxon>
        <taxon>Actinomycetota</taxon>
        <taxon>Actinomycetes</taxon>
        <taxon>Kitasatosporales</taxon>
        <taxon>Streptomycetaceae</taxon>
        <taxon>Streptomyces</taxon>
    </lineage>
</organism>
<evidence type="ECO:0000313" key="4">
    <source>
        <dbReference type="Proteomes" id="UP000498980"/>
    </source>
</evidence>
<evidence type="ECO:0000313" key="2">
    <source>
        <dbReference type="EMBL" id="GFM98055.1"/>
    </source>
</evidence>
<dbReference type="EMBL" id="BLWC01000001">
    <property type="protein sequence ID" value="GFM98055.1"/>
    <property type="molecule type" value="Genomic_DNA"/>
</dbReference>